<dbReference type="Proteomes" id="UP001449795">
    <property type="component" value="Chromosome"/>
</dbReference>
<accession>A0ABZ3D0U1</accession>
<dbReference type="RefSeq" id="WP_342627149.1">
    <property type="nucleotide sequence ID" value="NZ_CP152276.1"/>
</dbReference>
<gene>
    <name evidence="2" type="ORF">AAC691_12585</name>
</gene>
<reference evidence="2 3" key="1">
    <citation type="submission" date="2024-04" db="EMBL/GenBank/DDBJ databases">
        <title>Complete genome sequence of Nguyenibacter vanlangesis HBCM-1154, a strain capable of nitrogen fixation, IAA production, and phosphorus solubilization isolated from sugarcane soil.</title>
        <authorList>
            <person name="MY HANH P."/>
        </authorList>
    </citation>
    <scope>NUCLEOTIDE SEQUENCE [LARGE SCALE GENOMIC DNA]</scope>
    <source>
        <strain evidence="2 3">HBCM 1154</strain>
    </source>
</reference>
<keyword evidence="3" id="KW-1185">Reference proteome</keyword>
<name>A0ABZ3D0U1_9PROT</name>
<proteinExistence type="predicted"/>
<dbReference type="InterPro" id="IPR045465">
    <property type="entry name" value="Trans_reg_dom"/>
</dbReference>
<protein>
    <submittedName>
        <fullName evidence="2">DUF6499 domain-containing protein</fullName>
    </submittedName>
</protein>
<evidence type="ECO:0000313" key="2">
    <source>
        <dbReference type="EMBL" id="XAE41156.1"/>
    </source>
</evidence>
<feature type="domain" description="Transcriptional regulator-like" evidence="1">
    <location>
        <begin position="6"/>
        <end position="71"/>
    </location>
</feature>
<dbReference type="Pfam" id="PF20109">
    <property type="entry name" value="Trans_reg_dom"/>
    <property type="match status" value="1"/>
</dbReference>
<organism evidence="2 3">
    <name type="scientific">Nguyenibacter vanlangensis</name>
    <dbReference type="NCBI Taxonomy" id="1216886"/>
    <lineage>
        <taxon>Bacteria</taxon>
        <taxon>Pseudomonadati</taxon>
        <taxon>Pseudomonadota</taxon>
        <taxon>Alphaproteobacteria</taxon>
        <taxon>Acetobacterales</taxon>
        <taxon>Acetobacteraceae</taxon>
        <taxon>Nguyenibacter</taxon>
    </lineage>
</organism>
<dbReference type="EMBL" id="CP152276">
    <property type="protein sequence ID" value="XAE41156.1"/>
    <property type="molecule type" value="Genomic_DNA"/>
</dbReference>
<evidence type="ECO:0000313" key="3">
    <source>
        <dbReference type="Proteomes" id="UP001449795"/>
    </source>
</evidence>
<evidence type="ECO:0000259" key="1">
    <source>
        <dbReference type="Pfam" id="PF20109"/>
    </source>
</evidence>
<sequence length="72" mass="8516">MTDQHDWHDARFRETLRTLDRPALAQETLRRIPAYVAGYRALCRQLEALTDLHRRYDLIVGFAIQWGLSFPC</sequence>